<gene>
    <name evidence="4" type="ORF">M0811_11470</name>
</gene>
<dbReference type="GO" id="GO:0007165">
    <property type="term" value="P:signal transduction"/>
    <property type="evidence" value="ECO:0007669"/>
    <property type="project" value="InterPro"/>
</dbReference>
<feature type="compositionally biased region" description="Basic residues" evidence="2">
    <location>
        <begin position="1"/>
        <end position="14"/>
    </location>
</feature>
<dbReference type="InterPro" id="IPR008936">
    <property type="entry name" value="Rho_GTPase_activation_prot"/>
</dbReference>
<dbReference type="OrthoDB" id="9994905at2759"/>
<dbReference type="Gene3D" id="1.10.555.10">
    <property type="entry name" value="Rho GTPase activation protein"/>
    <property type="match status" value="1"/>
</dbReference>
<dbReference type="OMA" id="NSWLENI"/>
<dbReference type="PROSITE" id="PS50096">
    <property type="entry name" value="IQ"/>
    <property type="match status" value="1"/>
</dbReference>
<dbReference type="CDD" id="cd23767">
    <property type="entry name" value="IQCD"/>
    <property type="match status" value="1"/>
</dbReference>
<dbReference type="SUPFAM" id="SSF48350">
    <property type="entry name" value="GTPase activation domain, GAP"/>
    <property type="match status" value="1"/>
</dbReference>
<dbReference type="GO" id="GO:0005737">
    <property type="term" value="C:cytoplasm"/>
    <property type="evidence" value="ECO:0007669"/>
    <property type="project" value="TreeGrafter"/>
</dbReference>
<dbReference type="PANTHER" id="PTHR23176">
    <property type="entry name" value="RHO/RAC/CDC GTPASE-ACTIVATING PROTEIN"/>
    <property type="match status" value="1"/>
</dbReference>
<dbReference type="Pfam" id="PF00620">
    <property type="entry name" value="RhoGAP"/>
    <property type="match status" value="1"/>
</dbReference>
<dbReference type="Proteomes" id="UP001149090">
    <property type="component" value="Unassembled WGS sequence"/>
</dbReference>
<proteinExistence type="predicted"/>
<dbReference type="PROSITE" id="PS50238">
    <property type="entry name" value="RHOGAP"/>
    <property type="match status" value="1"/>
</dbReference>
<dbReference type="AlphaFoldDB" id="A0A9Q0R835"/>
<evidence type="ECO:0000256" key="2">
    <source>
        <dbReference type="SAM" id="MobiDB-lite"/>
    </source>
</evidence>
<feature type="region of interest" description="Disordered" evidence="2">
    <location>
        <begin position="271"/>
        <end position="322"/>
    </location>
</feature>
<feature type="region of interest" description="Disordered" evidence="2">
    <location>
        <begin position="1"/>
        <end position="44"/>
    </location>
</feature>
<evidence type="ECO:0000313" key="5">
    <source>
        <dbReference type="Proteomes" id="UP001149090"/>
    </source>
</evidence>
<evidence type="ECO:0000256" key="1">
    <source>
        <dbReference type="ARBA" id="ARBA00022468"/>
    </source>
</evidence>
<accession>A0A9Q0R835</accession>
<feature type="domain" description="Rho-GAP" evidence="3">
    <location>
        <begin position="51"/>
        <end position="226"/>
    </location>
</feature>
<sequence length="548" mass="64299">MKKFFRPKKKNKKQIKLEIKSQSSPPTLSNTPQKTEKTEKTQKSQNQVFGIDLETITQDQTDHVPYVVKQITKLIETEFVDCEGIFRIPGSKVQEKKVIEDVNENGELDISTCDDPYILASLLKYFFYKLPQPLLTFELFDEWNKARTVEEISNLVNQLPLVNRCTLKHLMKFCVSVSEHCKLNKMNSANLARVIGPNLFRHPINPMAFTSTIAIDNMIIHYKEIFEDNFKKEEVVQSTHSQERRSRRAIPKFFCTGVGQDQFELLQKMIEDSEKSTPDQTPKTETKETKESKQENENILETKQENENILESKQENDNILESKQENDNILESKQEIENENENQIENDNDNQLTDQNVDFSDFEEDEFFDAFVSNSDLFCQEIVDTSFLDLGLRVEVLLKKFENQELKIKDSSLLIPIQKEIKQYFSNYVQKKKQGNDIEELIKKDHLSLSESIITFQFISSIIIKNIEEYEVQENFCDSSDSDEWFSEDEQNKPINKEPELFIQKEIQMFNRLKSNIQNSSSIKIQKQFRGFLVRKEIKNIKKEFIFI</sequence>
<dbReference type="GO" id="GO:0005096">
    <property type="term" value="F:GTPase activator activity"/>
    <property type="evidence" value="ECO:0007669"/>
    <property type="project" value="UniProtKB-KW"/>
</dbReference>
<dbReference type="SMART" id="SM00015">
    <property type="entry name" value="IQ"/>
    <property type="match status" value="1"/>
</dbReference>
<dbReference type="InterPro" id="IPR000048">
    <property type="entry name" value="IQ_motif_EF-hand-BS"/>
</dbReference>
<dbReference type="InterPro" id="IPR050729">
    <property type="entry name" value="Rho-GAP"/>
</dbReference>
<dbReference type="PANTHER" id="PTHR23176:SF129">
    <property type="entry name" value="RHO GTPASE ACTIVATING PROTEIN AT 16F, ISOFORM E-RELATED"/>
    <property type="match status" value="1"/>
</dbReference>
<evidence type="ECO:0000259" key="3">
    <source>
        <dbReference type="PROSITE" id="PS50238"/>
    </source>
</evidence>
<protein>
    <submittedName>
        <fullName evidence="4">Rho gtpase-activating protein 68f</fullName>
    </submittedName>
</protein>
<keyword evidence="1" id="KW-0343">GTPase activation</keyword>
<evidence type="ECO:0000313" key="4">
    <source>
        <dbReference type="EMBL" id="KAJ5069958.1"/>
    </source>
</evidence>
<dbReference type="CDD" id="cd00159">
    <property type="entry name" value="RhoGAP"/>
    <property type="match status" value="1"/>
</dbReference>
<dbReference type="Pfam" id="PF00612">
    <property type="entry name" value="IQ"/>
    <property type="match status" value="1"/>
</dbReference>
<reference evidence="4" key="1">
    <citation type="submission" date="2022-10" db="EMBL/GenBank/DDBJ databases">
        <title>Novel sulphate-reducing endosymbionts in the free-living metamonad Anaeramoeba.</title>
        <authorList>
            <person name="Jerlstrom-Hultqvist J."/>
            <person name="Cepicka I."/>
            <person name="Gallot-Lavallee L."/>
            <person name="Salas-Leiva D."/>
            <person name="Curtis B.A."/>
            <person name="Zahonova K."/>
            <person name="Pipaliya S."/>
            <person name="Dacks J."/>
            <person name="Roger A.J."/>
        </authorList>
    </citation>
    <scope>NUCLEOTIDE SEQUENCE</scope>
    <source>
        <strain evidence="4">BMAN</strain>
    </source>
</reference>
<dbReference type="SMART" id="SM00324">
    <property type="entry name" value="RhoGAP"/>
    <property type="match status" value="1"/>
</dbReference>
<dbReference type="EMBL" id="JAPDFW010000101">
    <property type="protein sequence ID" value="KAJ5069958.1"/>
    <property type="molecule type" value="Genomic_DNA"/>
</dbReference>
<comment type="caution">
    <text evidence="4">The sequence shown here is derived from an EMBL/GenBank/DDBJ whole genome shotgun (WGS) entry which is preliminary data.</text>
</comment>
<organism evidence="4 5">
    <name type="scientific">Anaeramoeba ignava</name>
    <name type="common">Anaerobic marine amoeba</name>
    <dbReference type="NCBI Taxonomy" id="1746090"/>
    <lineage>
        <taxon>Eukaryota</taxon>
        <taxon>Metamonada</taxon>
        <taxon>Anaeramoebidae</taxon>
        <taxon>Anaeramoeba</taxon>
    </lineage>
</organism>
<dbReference type="InterPro" id="IPR000198">
    <property type="entry name" value="RhoGAP_dom"/>
</dbReference>
<keyword evidence="5" id="KW-1185">Reference proteome</keyword>
<name>A0A9Q0R835_ANAIG</name>